<name>Q6II33_DROME</name>
<accession>Q6II33</accession>
<protein>
    <submittedName>
        <fullName evidence="3">HDC19895</fullName>
    </submittedName>
    <submittedName>
        <fullName evidence="2">MIP08035p</fullName>
    </submittedName>
</protein>
<evidence type="ECO:0000313" key="2">
    <source>
        <dbReference type="EMBL" id="ACN76533.1"/>
    </source>
</evidence>
<reference evidence="3" key="1">
    <citation type="journal article" date="2003" name="Genome Biol.">
        <title>An integrated gene annotation and transcriptional profiling approach towards the full gene content of the Drosophila genome.</title>
        <authorList>
            <person name="Hild M."/>
            <person name="Beckmann B."/>
            <person name="Haas S.A."/>
            <person name="Koch B."/>
            <person name="Solovyev V."/>
            <person name="Busold C."/>
            <person name="Fellenberg K."/>
            <person name="Boutros M."/>
            <person name="Vingron M."/>
            <person name="Sauer F."/>
            <person name="Hoheisel J.D."/>
            <person name="Paro R."/>
        </authorList>
    </citation>
    <scope>NUCLEOTIDE SEQUENCE</scope>
</reference>
<gene>
    <name evidence="3" type="ORF">HDC19895</name>
</gene>
<dbReference type="EMBL" id="BK003233">
    <property type="protein sequence ID" value="DAA03433.1"/>
    <property type="molecule type" value="Genomic_DNA"/>
</dbReference>
<organism evidence="3">
    <name type="scientific">Drosophila melanogaster</name>
    <name type="common">Fruit fly</name>
    <dbReference type="NCBI Taxonomy" id="7227"/>
    <lineage>
        <taxon>Eukaryota</taxon>
        <taxon>Metazoa</taxon>
        <taxon>Ecdysozoa</taxon>
        <taxon>Arthropoda</taxon>
        <taxon>Hexapoda</taxon>
        <taxon>Insecta</taxon>
        <taxon>Pterygota</taxon>
        <taxon>Neoptera</taxon>
        <taxon>Endopterygota</taxon>
        <taxon>Diptera</taxon>
        <taxon>Brachycera</taxon>
        <taxon>Muscomorpha</taxon>
        <taxon>Ephydroidea</taxon>
        <taxon>Drosophilidae</taxon>
        <taxon>Drosophila</taxon>
        <taxon>Sophophora</taxon>
    </lineage>
</organism>
<reference evidence="2" key="2">
    <citation type="submission" date="2009-03" db="EMBL/GenBank/DDBJ databases">
        <authorList>
            <person name="Carlson J."/>
            <person name="Booth B."/>
            <person name="Frise E."/>
            <person name="Sandler J."/>
            <person name="Wan K."/>
            <person name="Yu C."/>
            <person name="Celniker S."/>
        </authorList>
    </citation>
    <scope>NUCLEOTIDE SEQUENCE</scope>
</reference>
<proteinExistence type="evidence at transcript level"/>
<evidence type="ECO:0000313" key="3">
    <source>
        <dbReference type="EMBL" id="DAA03433.1"/>
    </source>
</evidence>
<dbReference type="AlphaFoldDB" id="Q6II33"/>
<feature type="compositionally biased region" description="Low complexity" evidence="1">
    <location>
        <begin position="1"/>
        <end position="17"/>
    </location>
</feature>
<sequence length="155" mass="17241">MYVPRTATTAAPAPVTRNQDSGSWIQRPVPRIQNPEPRTQNPASTLGPCVRIYIYSMYIFLHVAKEQRSGEKDTGRRSEHSGQRVTAAVYCPAPASAPAPANGGALELWRNVAGQVTQKVPVTSNKWQYLMDYLSVTLTCQRKEEYNFIVFVGGR</sequence>
<feature type="region of interest" description="Disordered" evidence="1">
    <location>
        <begin position="1"/>
        <end position="43"/>
    </location>
</feature>
<evidence type="ECO:0000256" key="1">
    <source>
        <dbReference type="SAM" id="MobiDB-lite"/>
    </source>
</evidence>
<dbReference type="EMBL" id="BT072901">
    <property type="protein sequence ID" value="ACN76533.1"/>
    <property type="molecule type" value="mRNA"/>
</dbReference>